<evidence type="ECO:0000256" key="2">
    <source>
        <dbReference type="PIRSR" id="PIRSR602401-1"/>
    </source>
</evidence>
<feature type="binding site" description="axial binding residue" evidence="2">
    <location>
        <position position="437"/>
    </location>
    <ligand>
        <name>heme</name>
        <dbReference type="ChEBI" id="CHEBI:30413"/>
    </ligand>
    <ligandPart>
        <name>Fe</name>
        <dbReference type="ChEBI" id="CHEBI:18248"/>
    </ligandPart>
</feature>
<keyword evidence="2 3" id="KW-0349">Heme</keyword>
<organism evidence="5 6">
    <name type="scientific">Erythroxylum novogranatense</name>
    <dbReference type="NCBI Taxonomy" id="1862640"/>
    <lineage>
        <taxon>Eukaryota</taxon>
        <taxon>Viridiplantae</taxon>
        <taxon>Streptophyta</taxon>
        <taxon>Embryophyta</taxon>
        <taxon>Tracheophyta</taxon>
        <taxon>Spermatophyta</taxon>
        <taxon>Magnoliopsida</taxon>
        <taxon>eudicotyledons</taxon>
        <taxon>Gunneridae</taxon>
        <taxon>Pentapetalae</taxon>
        <taxon>rosids</taxon>
        <taxon>fabids</taxon>
        <taxon>Malpighiales</taxon>
        <taxon>Erythroxylaceae</taxon>
        <taxon>Erythroxylum</taxon>
    </lineage>
</organism>
<keyword evidence="4" id="KW-1133">Transmembrane helix</keyword>
<keyword evidence="4" id="KW-0812">Transmembrane</keyword>
<gene>
    <name evidence="5" type="ORF">K2173_021731</name>
</gene>
<dbReference type="GO" id="GO:0004497">
    <property type="term" value="F:monooxygenase activity"/>
    <property type="evidence" value="ECO:0007669"/>
    <property type="project" value="UniProtKB-KW"/>
</dbReference>
<dbReference type="PRINTS" id="PR00385">
    <property type="entry name" value="P450"/>
</dbReference>
<reference evidence="5 6" key="1">
    <citation type="submission" date="2021-09" db="EMBL/GenBank/DDBJ databases">
        <title>Genomic insights and catalytic innovation underlie evolution of tropane alkaloids biosynthesis.</title>
        <authorList>
            <person name="Wang Y.-J."/>
            <person name="Tian T."/>
            <person name="Huang J.-P."/>
            <person name="Huang S.-X."/>
        </authorList>
    </citation>
    <scope>NUCLEOTIDE SEQUENCE [LARGE SCALE GENOMIC DNA]</scope>
    <source>
        <strain evidence="5">KIB-2018</strain>
        <tissue evidence="5">Leaf</tissue>
    </source>
</reference>
<dbReference type="InterPro" id="IPR036396">
    <property type="entry name" value="Cyt_P450_sf"/>
</dbReference>
<protein>
    <recommendedName>
        <fullName evidence="7">Cytochrome P450</fullName>
    </recommendedName>
</protein>
<evidence type="ECO:0000256" key="3">
    <source>
        <dbReference type="RuleBase" id="RU000461"/>
    </source>
</evidence>
<evidence type="ECO:0000256" key="4">
    <source>
        <dbReference type="SAM" id="Phobius"/>
    </source>
</evidence>
<dbReference type="AlphaFoldDB" id="A0AAV8TJT9"/>
<dbReference type="Pfam" id="PF00067">
    <property type="entry name" value="p450"/>
    <property type="match status" value="1"/>
</dbReference>
<keyword evidence="4" id="KW-0472">Membrane</keyword>
<dbReference type="GO" id="GO:0005506">
    <property type="term" value="F:iron ion binding"/>
    <property type="evidence" value="ECO:0007669"/>
    <property type="project" value="InterPro"/>
</dbReference>
<dbReference type="InterPro" id="IPR001128">
    <property type="entry name" value="Cyt_P450"/>
</dbReference>
<keyword evidence="3" id="KW-0560">Oxidoreductase</keyword>
<keyword evidence="6" id="KW-1185">Reference proteome</keyword>
<dbReference type="Proteomes" id="UP001159364">
    <property type="component" value="Linkage Group LG05"/>
</dbReference>
<evidence type="ECO:0000256" key="1">
    <source>
        <dbReference type="ARBA" id="ARBA00010617"/>
    </source>
</evidence>
<dbReference type="GO" id="GO:0016705">
    <property type="term" value="F:oxidoreductase activity, acting on paired donors, with incorporation or reduction of molecular oxygen"/>
    <property type="evidence" value="ECO:0007669"/>
    <property type="project" value="InterPro"/>
</dbReference>
<dbReference type="PANTHER" id="PTHR47950">
    <property type="entry name" value="CYTOCHROME P450, FAMILY 76, SUBFAMILY C, POLYPEPTIDE 5-RELATED"/>
    <property type="match status" value="1"/>
</dbReference>
<comment type="similarity">
    <text evidence="1 3">Belongs to the cytochrome P450 family.</text>
</comment>
<name>A0AAV8TJT9_9ROSI</name>
<sequence length="465" mass="52910">MSPVDFIEGTNLFFPILFFIPLLFFFIKHLKKQSEFKSAPLPPGPYGWPILGNIQEMGKKPHVNLTNLAQKYGPLFSLRLGSQLVVVGSSQIAAAEILKTHDRVLSGRYVPHAVPAKSPELNNLSLGWALECGESWKSIRTLCRRELFSPKALESQALARENTVKKMIEFVNKMEGKEVKIRDVAFAVVFNMLGKILVSKDLITFENESLQGETSKLLREIMEVASTPNISDLFPILSRFDIQGIRRKFMEINTKFSNLLETIIKERRHEQVRDHRDFLDALISNCCNECQIHQLLGEFLIAGSDTSSSTIEWTMAELMKNPDHMKKVEEEIARENGVKESHLPHLTYLQACVNETLRLHPPAPFLLPHRAVNTCEVMGYTIPKNSQVLVNAWAIGRDPGNWEEPHIFKPERFLDSNMDFKGNDFNYIPFGAGRRICPGLPMAAKHVPLKWAIVGEEFNYSWKPE</sequence>
<accession>A0AAV8TJT9</accession>
<dbReference type="Gene3D" id="1.10.630.10">
    <property type="entry name" value="Cytochrome P450"/>
    <property type="match status" value="1"/>
</dbReference>
<keyword evidence="2 3" id="KW-0408">Iron</keyword>
<dbReference type="InterPro" id="IPR002401">
    <property type="entry name" value="Cyt_P450_E_grp-I"/>
</dbReference>
<evidence type="ECO:0008006" key="7">
    <source>
        <dbReference type="Google" id="ProtNLM"/>
    </source>
</evidence>
<evidence type="ECO:0000313" key="5">
    <source>
        <dbReference type="EMBL" id="KAJ8766214.1"/>
    </source>
</evidence>
<feature type="transmembrane region" description="Helical" evidence="4">
    <location>
        <begin position="12"/>
        <end position="30"/>
    </location>
</feature>
<keyword evidence="3" id="KW-0503">Monooxygenase</keyword>
<dbReference type="PRINTS" id="PR00463">
    <property type="entry name" value="EP450I"/>
</dbReference>
<dbReference type="EMBL" id="JAIWQS010000005">
    <property type="protein sequence ID" value="KAJ8766214.1"/>
    <property type="molecule type" value="Genomic_DNA"/>
</dbReference>
<dbReference type="SUPFAM" id="SSF48264">
    <property type="entry name" value="Cytochrome P450"/>
    <property type="match status" value="1"/>
</dbReference>
<keyword evidence="2 3" id="KW-0479">Metal-binding</keyword>
<dbReference type="GO" id="GO:0020037">
    <property type="term" value="F:heme binding"/>
    <property type="evidence" value="ECO:0007669"/>
    <property type="project" value="InterPro"/>
</dbReference>
<comment type="caution">
    <text evidence="5">The sequence shown here is derived from an EMBL/GenBank/DDBJ whole genome shotgun (WGS) entry which is preliminary data.</text>
</comment>
<dbReference type="InterPro" id="IPR017972">
    <property type="entry name" value="Cyt_P450_CS"/>
</dbReference>
<evidence type="ECO:0000313" key="6">
    <source>
        <dbReference type="Proteomes" id="UP001159364"/>
    </source>
</evidence>
<dbReference type="PROSITE" id="PS00086">
    <property type="entry name" value="CYTOCHROME_P450"/>
    <property type="match status" value="1"/>
</dbReference>
<proteinExistence type="inferred from homology"/>
<comment type="cofactor">
    <cofactor evidence="2">
        <name>heme</name>
        <dbReference type="ChEBI" id="CHEBI:30413"/>
    </cofactor>
</comment>
<dbReference type="PANTHER" id="PTHR47950:SF6">
    <property type="entry name" value="CYTOCHROME P450"/>
    <property type="match status" value="1"/>
</dbReference>